<dbReference type="Proteomes" id="UP000244378">
    <property type="component" value="Unassembled WGS sequence"/>
</dbReference>
<accession>A0A2T7AMP2</accession>
<reference evidence="2 3" key="1">
    <citation type="submission" date="2016-12" db="EMBL/GenBank/DDBJ databases">
        <title>Analysis of the Molecular Diversity Among Cronobacter Species Isolated from Filth Flies Using a Pan Genomic DNA Microarray.</title>
        <authorList>
            <person name="Pava-Ripoll M."/>
            <person name="Tall B."/>
            <person name="Farber J."/>
            <person name="Fanning S."/>
            <person name="Lehner A."/>
            <person name="Stephan R."/>
            <person name="Pagotto F."/>
            <person name="Iverson C."/>
            <person name="Ziobro G."/>
            <person name="Miller A."/>
            <person name="Pearson R."/>
            <person name="Yan Q."/>
            <person name="Kim M."/>
            <person name="Jeong S."/>
            <person name="Park J."/>
            <person name="Jun S."/>
            <person name="Choi H."/>
            <person name="Chung T."/>
            <person name="Yoo Y."/>
            <person name="Park E."/>
            <person name="Hwang S."/>
            <person name="Lee B."/>
            <person name="Sathyamoorthy V."/>
            <person name="Carter L."/>
            <person name="Mammel M."/>
            <person name="Jackson S."/>
            <person name="Kothary M."/>
            <person name="Patel I."/>
            <person name="Grim C."/>
            <person name="Gopinath G."/>
            <person name="Gangiredla J."/>
            <person name="Chase H."/>
        </authorList>
    </citation>
    <scope>NUCLEOTIDE SEQUENCE [LARGE SCALE GENOMIC DNA]</scope>
    <source>
        <strain evidence="2 3">MOD1-Md1s</strain>
    </source>
</reference>
<gene>
    <name evidence="2" type="ORF">AUN14_18070</name>
    <name evidence="1" type="ORF">FZI19_06815</name>
</gene>
<protein>
    <submittedName>
        <fullName evidence="2">Cytoplasmic protein</fullName>
    </submittedName>
</protein>
<comment type="caution">
    <text evidence="2">The sequence shown here is derived from an EMBL/GenBank/DDBJ whole genome shotgun (WGS) entry which is preliminary data.</text>
</comment>
<organism evidence="2 3">
    <name type="scientific">Cronobacter muytjensii</name>
    <dbReference type="NCBI Taxonomy" id="413501"/>
    <lineage>
        <taxon>Bacteria</taxon>
        <taxon>Pseudomonadati</taxon>
        <taxon>Pseudomonadota</taxon>
        <taxon>Gammaproteobacteria</taxon>
        <taxon>Enterobacterales</taxon>
        <taxon>Enterobacteriaceae</taxon>
        <taxon>Cronobacter</taxon>
    </lineage>
</organism>
<name>A0A2T7AMP2_9ENTR</name>
<dbReference type="RefSeq" id="WP_075193873.1">
    <property type="nucleotide sequence ID" value="NZ_JADKNN010000004.1"/>
</dbReference>
<dbReference type="EMBL" id="MSAE01000041">
    <property type="protein sequence ID" value="PUX10319.1"/>
    <property type="molecule type" value="Genomic_DNA"/>
</dbReference>
<dbReference type="OrthoDB" id="9128325at2"/>
<proteinExistence type="predicted"/>
<keyword evidence="4" id="KW-1185">Reference proteome</keyword>
<dbReference type="EMBL" id="WAGD01000016">
    <property type="protein sequence ID" value="KAB0883184.1"/>
    <property type="molecule type" value="Genomic_DNA"/>
</dbReference>
<evidence type="ECO:0000313" key="3">
    <source>
        <dbReference type="Proteomes" id="UP000244378"/>
    </source>
</evidence>
<evidence type="ECO:0000313" key="4">
    <source>
        <dbReference type="Proteomes" id="UP000469927"/>
    </source>
</evidence>
<evidence type="ECO:0000313" key="1">
    <source>
        <dbReference type="EMBL" id="KAB0883184.1"/>
    </source>
</evidence>
<sequence length="432" mass="48244">MADRLKGSIMQSAALFQTSNVNACKTFGCENFGVLGSPSYLQRGENILCQACGFPFPVISAAALNAFKAEVNRNYQGVIRACPRCGGRNSLIRNGYAENGRQRLLCTGCRSTFVWYEKARVAPHLLPLAQLIRTGGRLCDFRAASGISNKTFGRALHQLAFAARIASASVHVCSLNPVFATATFTLGFNHSANRLYVVVTAEKASHQVIALTTNYAPPGAAIPENYRYRAEKEEHIDNENLIARIFAKDRQIRRRDLLFDTRYGAARLKVNDAGTVVKPVLAAYRHFEVVKSLTDNAALYTRHYLEHECFLYGGCLMANREEILSGHCHIAFVHEAGKRVPQQPYRSEVIASDIIWNDIWRTFSQPDYQMAVCSLTGAQRLSELRDATLQPARRFIDFVYHHPFYPQLVRLSPANVSAALECLVAEYNQGRE</sequence>
<evidence type="ECO:0000313" key="2">
    <source>
        <dbReference type="EMBL" id="PUX10319.1"/>
    </source>
</evidence>
<dbReference type="AlphaFoldDB" id="A0A2T7AMP2"/>
<dbReference type="Proteomes" id="UP000469927">
    <property type="component" value="Unassembled WGS sequence"/>
</dbReference>
<reference evidence="1 4" key="2">
    <citation type="submission" date="2019-08" db="EMBL/GenBank/DDBJ databases">
        <title>Prevalence, distribution, and phylogeny of type two toxin-antitoxin genes possessed by Cronobacter species where C. sakazakii homologs follow sequence type lineages.</title>
        <authorList>
            <person name="Finkelstein S."/>
            <person name="Negrete F."/>
            <person name="Jang H."/>
            <person name="Gopinath G.R."/>
            <person name="Tall B.D."/>
        </authorList>
    </citation>
    <scope>NUCLEOTIDE SEQUENCE [LARGE SCALE GENOMIC DNA]</scope>
    <source>
        <strain evidence="1 4">MOD1_GK1257</strain>
    </source>
</reference>